<protein>
    <recommendedName>
        <fullName evidence="1">DUF1828 domain-containing protein</fullName>
    </recommendedName>
</protein>
<evidence type="ECO:0000259" key="1">
    <source>
        <dbReference type="Pfam" id="PF08861"/>
    </source>
</evidence>
<dbReference type="Proteomes" id="UP000178943">
    <property type="component" value="Unassembled WGS sequence"/>
</dbReference>
<accession>A0A1F5VW85</accession>
<evidence type="ECO:0000313" key="3">
    <source>
        <dbReference type="Proteomes" id="UP000178943"/>
    </source>
</evidence>
<dbReference type="InterPro" id="IPR014960">
    <property type="entry name" value="DUF1828"/>
</dbReference>
<reference evidence="2 3" key="1">
    <citation type="journal article" date="2016" name="Nat. Commun.">
        <title>Thousands of microbial genomes shed light on interconnected biogeochemical processes in an aquifer system.</title>
        <authorList>
            <person name="Anantharaman K."/>
            <person name="Brown C.T."/>
            <person name="Hug L.A."/>
            <person name="Sharon I."/>
            <person name="Castelle C.J."/>
            <person name="Probst A.J."/>
            <person name="Thomas B.C."/>
            <person name="Singh A."/>
            <person name="Wilkins M.J."/>
            <person name="Karaoz U."/>
            <person name="Brodie E.L."/>
            <person name="Williams K.H."/>
            <person name="Hubbard S.S."/>
            <person name="Banfield J.F."/>
        </authorList>
    </citation>
    <scope>NUCLEOTIDE SEQUENCE [LARGE SCALE GENOMIC DNA]</scope>
</reference>
<comment type="caution">
    <text evidence="2">The sequence shown here is derived from an EMBL/GenBank/DDBJ whole genome shotgun (WGS) entry which is preliminary data.</text>
</comment>
<dbReference type="AlphaFoldDB" id="A0A1F5VW85"/>
<dbReference type="Pfam" id="PF08861">
    <property type="entry name" value="DUF1828"/>
    <property type="match status" value="1"/>
</dbReference>
<dbReference type="EMBL" id="MFGW01000042">
    <property type="protein sequence ID" value="OGF67689.1"/>
    <property type="molecule type" value="Genomic_DNA"/>
</dbReference>
<proteinExistence type="predicted"/>
<name>A0A1F5VW85_9BACT</name>
<evidence type="ECO:0000313" key="2">
    <source>
        <dbReference type="EMBL" id="OGF67689.1"/>
    </source>
</evidence>
<gene>
    <name evidence="2" type="ORF">A2Y62_11230</name>
</gene>
<sequence>MTAETIIQDFRRKVCEGINLSSEGANRYIVFTPFMFDDGDHLAIILKLESNNWFLTDEGHTFMHISYDDINFEQGTRAEIIDRVLLSYGIKSVEGELRAYIENDNYGDALYSFIQGLIKINDISYLKRERARSTFLEDFRNFLTEKIPENKREFDYNDPVHDPKQNYIVDCRINSATRPIYVFAIPNDDRCNIATMTCLHYEKFKIPFIATAVFESQEEINRRVLARFSDVCEKQFPSLQSAQERFEAYQSLALSAEIAYYYWILS</sequence>
<organism evidence="2 3">
    <name type="scientific">Candidatus Fischerbacteria bacterium RBG_13_37_8</name>
    <dbReference type="NCBI Taxonomy" id="1817863"/>
    <lineage>
        <taxon>Bacteria</taxon>
        <taxon>Candidatus Fischeribacteriota</taxon>
    </lineage>
</organism>
<feature type="domain" description="DUF1828" evidence="1">
    <location>
        <begin position="32"/>
        <end position="120"/>
    </location>
</feature>
<dbReference type="STRING" id="1817863.A2Y62_11230"/>